<gene>
    <name evidence="2" type="ORF">N0A02_23675</name>
</gene>
<protein>
    <submittedName>
        <fullName evidence="2">Uncharacterized protein</fullName>
    </submittedName>
</protein>
<evidence type="ECO:0000313" key="3">
    <source>
        <dbReference type="Proteomes" id="UP001469089"/>
    </source>
</evidence>
<proteinExistence type="predicted"/>
<comment type="caution">
    <text evidence="2">The sequence shown here is derived from an EMBL/GenBank/DDBJ whole genome shotgun (WGS) entry which is preliminary data.</text>
</comment>
<accession>A0ABV1LTY9</accession>
<evidence type="ECO:0000313" key="2">
    <source>
        <dbReference type="EMBL" id="MEQ5842451.1"/>
    </source>
</evidence>
<keyword evidence="1" id="KW-0732">Signal</keyword>
<feature type="signal peptide" evidence="1">
    <location>
        <begin position="1"/>
        <end position="25"/>
    </location>
</feature>
<organism evidence="2 3">
    <name type="scientific">Paraburkholderia acidicola</name>
    <dbReference type="NCBI Taxonomy" id="1912599"/>
    <lineage>
        <taxon>Bacteria</taxon>
        <taxon>Pseudomonadati</taxon>
        <taxon>Pseudomonadota</taxon>
        <taxon>Betaproteobacteria</taxon>
        <taxon>Burkholderiales</taxon>
        <taxon>Burkholderiaceae</taxon>
        <taxon>Paraburkholderia</taxon>
    </lineage>
</organism>
<sequence>MNFRQKAFFVVSALASLMISPGAFASSRAELPVKTIQSSHPPYIARIAGDTLISISLPPKLLALDMNAENSIASETGDFKSARYAFPNTAVPQEVVHNLARIYRYDRRRDVPIVSSGGDWVVAEYFKAGSHIPVARFRLLGRHVQRQEQLDRSGRTIKVIAIGWARQSAQDDDDSDASDLGDRPAWIRVFKVSPAGKRTLVALAWRRKRFVEAPSTTDQPDDNELAFGLPDGTVKWNTKAAFLKAQNIDLNAKMLGESPAPIAKQ</sequence>
<reference evidence="2 3" key="1">
    <citation type="journal article" date="2024" name="Chem. Sci.">
        <title>Discovery of a lagriamide polyketide by integrated genome mining, isotopic labeling, and untargeted metabolomics.</title>
        <authorList>
            <person name="Fergusson C.H."/>
            <person name="Saulog J."/>
            <person name="Paulo B.S."/>
            <person name="Wilson D.M."/>
            <person name="Liu D.Y."/>
            <person name="Morehouse N.J."/>
            <person name="Waterworth S."/>
            <person name="Barkei J."/>
            <person name="Gray C.A."/>
            <person name="Kwan J.C."/>
            <person name="Eustaquio A.S."/>
            <person name="Linington R.G."/>
        </authorList>
    </citation>
    <scope>NUCLEOTIDE SEQUENCE [LARGE SCALE GENOMIC DNA]</scope>
    <source>
        <strain evidence="2 3">RL17-338-BIF-B</strain>
    </source>
</reference>
<name>A0ABV1LTY9_9BURK</name>
<dbReference type="EMBL" id="JAOALG010000002">
    <property type="protein sequence ID" value="MEQ5842451.1"/>
    <property type="molecule type" value="Genomic_DNA"/>
</dbReference>
<keyword evidence="3" id="KW-1185">Reference proteome</keyword>
<dbReference type="Proteomes" id="UP001469089">
    <property type="component" value="Unassembled WGS sequence"/>
</dbReference>
<evidence type="ECO:0000256" key="1">
    <source>
        <dbReference type="SAM" id="SignalP"/>
    </source>
</evidence>
<dbReference type="RefSeq" id="WP_349544303.1">
    <property type="nucleotide sequence ID" value="NZ_JAOALG010000002.1"/>
</dbReference>
<feature type="chain" id="PRO_5045414161" evidence="1">
    <location>
        <begin position="26"/>
        <end position="265"/>
    </location>
</feature>